<evidence type="ECO:0000256" key="4">
    <source>
        <dbReference type="ARBA" id="ARBA00022692"/>
    </source>
</evidence>
<evidence type="ECO:0000256" key="5">
    <source>
        <dbReference type="ARBA" id="ARBA00022989"/>
    </source>
</evidence>
<keyword evidence="5 7" id="KW-1133">Transmembrane helix</keyword>
<dbReference type="InterPro" id="IPR050321">
    <property type="entry name" value="Glycosyltr_2/OpgH_subfam"/>
</dbReference>
<dbReference type="CDD" id="cd06421">
    <property type="entry name" value="CESA_CelA_like"/>
    <property type="match status" value="1"/>
</dbReference>
<comment type="subcellular location">
    <subcellularLocation>
        <location evidence="1">Membrane</location>
        <topology evidence="1">Multi-pass membrane protein</topology>
    </subcellularLocation>
</comment>
<evidence type="ECO:0000313" key="9">
    <source>
        <dbReference type="EMBL" id="KAJ56432.1"/>
    </source>
</evidence>
<evidence type="ECO:0000256" key="2">
    <source>
        <dbReference type="ARBA" id="ARBA00022676"/>
    </source>
</evidence>
<feature type="domain" description="Glycosyltransferase 2-like" evidence="8">
    <location>
        <begin position="111"/>
        <end position="263"/>
    </location>
</feature>
<gene>
    <name evidence="9" type="ORF">ACMU_05670</name>
</gene>
<dbReference type="PANTHER" id="PTHR43867:SF2">
    <property type="entry name" value="CELLULOSE SYNTHASE CATALYTIC SUBUNIT A [UDP-FORMING]"/>
    <property type="match status" value="1"/>
</dbReference>
<dbReference type="PANTHER" id="PTHR43867">
    <property type="entry name" value="CELLULOSE SYNTHASE CATALYTIC SUBUNIT A [UDP-FORMING]"/>
    <property type="match status" value="1"/>
</dbReference>
<organism evidence="9 10">
    <name type="scientific">Actibacterium mucosum KCTC 23349</name>
    <dbReference type="NCBI Taxonomy" id="1454373"/>
    <lineage>
        <taxon>Bacteria</taxon>
        <taxon>Pseudomonadati</taxon>
        <taxon>Pseudomonadota</taxon>
        <taxon>Alphaproteobacteria</taxon>
        <taxon>Rhodobacterales</taxon>
        <taxon>Roseobacteraceae</taxon>
        <taxon>Actibacterium</taxon>
    </lineage>
</organism>
<feature type="transmembrane region" description="Helical" evidence="7">
    <location>
        <begin position="412"/>
        <end position="442"/>
    </location>
</feature>
<feature type="transmembrane region" description="Helical" evidence="7">
    <location>
        <begin position="26"/>
        <end position="44"/>
    </location>
</feature>
<feature type="transmembrane region" description="Helical" evidence="7">
    <location>
        <begin position="521"/>
        <end position="543"/>
    </location>
</feature>
<dbReference type="Proteomes" id="UP000026249">
    <property type="component" value="Unassembled WGS sequence"/>
</dbReference>
<evidence type="ECO:0000256" key="6">
    <source>
        <dbReference type="ARBA" id="ARBA00023136"/>
    </source>
</evidence>
<evidence type="ECO:0000256" key="3">
    <source>
        <dbReference type="ARBA" id="ARBA00022679"/>
    </source>
</evidence>
<keyword evidence="2" id="KW-0328">Glycosyltransferase</keyword>
<feature type="transmembrane region" description="Helical" evidence="7">
    <location>
        <begin position="481"/>
        <end position="501"/>
    </location>
</feature>
<evidence type="ECO:0000259" key="8">
    <source>
        <dbReference type="Pfam" id="PF00535"/>
    </source>
</evidence>
<dbReference type="GO" id="GO:0016758">
    <property type="term" value="F:hexosyltransferase activity"/>
    <property type="evidence" value="ECO:0007669"/>
    <property type="project" value="TreeGrafter"/>
</dbReference>
<keyword evidence="3" id="KW-0808">Transferase</keyword>
<comment type="caution">
    <text evidence="9">The sequence shown here is derived from an EMBL/GenBank/DDBJ whole genome shotgun (WGS) entry which is preliminary data.</text>
</comment>
<protein>
    <recommendedName>
        <fullName evidence="8">Glycosyltransferase 2-like domain-containing protein</fullName>
    </recommendedName>
</protein>
<keyword evidence="6 7" id="KW-0472">Membrane</keyword>
<dbReference type="STRING" id="1454373.ACMU_05670"/>
<evidence type="ECO:0000313" key="10">
    <source>
        <dbReference type="Proteomes" id="UP000026249"/>
    </source>
</evidence>
<dbReference type="Gene3D" id="3.90.550.10">
    <property type="entry name" value="Spore Coat Polysaccharide Biosynthesis Protein SpsA, Chain A"/>
    <property type="match status" value="1"/>
</dbReference>
<feature type="transmembrane region" description="Helical" evidence="7">
    <location>
        <begin position="555"/>
        <end position="577"/>
    </location>
</feature>
<proteinExistence type="predicted"/>
<evidence type="ECO:0000256" key="1">
    <source>
        <dbReference type="ARBA" id="ARBA00004141"/>
    </source>
</evidence>
<dbReference type="SUPFAM" id="SSF53448">
    <property type="entry name" value="Nucleotide-diphospho-sugar transferases"/>
    <property type="match status" value="1"/>
</dbReference>
<dbReference type="InterPro" id="IPR001173">
    <property type="entry name" value="Glyco_trans_2-like"/>
</dbReference>
<accession>A0A037ZLP1</accession>
<dbReference type="Pfam" id="PF00535">
    <property type="entry name" value="Glycos_transf_2"/>
    <property type="match status" value="1"/>
</dbReference>
<feature type="transmembrane region" description="Helical" evidence="7">
    <location>
        <begin position="448"/>
        <end position="469"/>
    </location>
</feature>
<dbReference type="GO" id="GO:0005886">
    <property type="term" value="C:plasma membrane"/>
    <property type="evidence" value="ECO:0007669"/>
    <property type="project" value="TreeGrafter"/>
</dbReference>
<keyword evidence="10" id="KW-1185">Reference proteome</keyword>
<feature type="transmembrane region" description="Helical" evidence="7">
    <location>
        <begin position="56"/>
        <end position="78"/>
    </location>
</feature>
<dbReference type="InterPro" id="IPR029044">
    <property type="entry name" value="Nucleotide-diphossugar_trans"/>
</dbReference>
<dbReference type="AlphaFoldDB" id="A0A037ZLP1"/>
<evidence type="ECO:0000256" key="7">
    <source>
        <dbReference type="SAM" id="Phobius"/>
    </source>
</evidence>
<dbReference type="EMBL" id="JFKE01000002">
    <property type="protein sequence ID" value="KAJ56432.1"/>
    <property type="molecule type" value="Genomic_DNA"/>
</dbReference>
<name>A0A037ZLP1_9RHOB</name>
<keyword evidence="4 7" id="KW-0812">Transmembrane</keyword>
<reference evidence="9 10" key="1">
    <citation type="submission" date="2014-03" db="EMBL/GenBank/DDBJ databases">
        <title>Draft Genome Sequence of Actibacterium mucosum KCTC 23349, a Marine Alphaproteobacterium with Complex Ionic Requirements Isolated from Mediterranean Seawater at Malvarrosa Beach, Valencia, Spain.</title>
        <authorList>
            <person name="Arahal D.R."/>
            <person name="Shao Z."/>
            <person name="Lai Q."/>
            <person name="Pujalte M.J."/>
        </authorList>
    </citation>
    <scope>NUCLEOTIDE SEQUENCE [LARGE SCALE GENOMIC DNA]</scope>
    <source>
        <strain evidence="9 10">KCTC 23349</strain>
    </source>
</reference>
<sequence length="598" mass="67030">MPVPYFRKFEGNFPQTASAMSARREAVWHLLAGITVGLGAYYLWWRWTQSLNPDALLFSTAVALAETAAYLGSLLFFYDIWREDDTPWQSPPTTRREACLEGDGSITVDLFITTYDEEVDVVEPSVLDALKLVVPKQTRLTIHVLDDGDRPIIAQMAKRHGVNYISRQENTGFKAGNLRNALFRTSGDFLVICDADTRVLPGMLMNTLGYFRAPDVAWVQTPHWFYDIPEGQDWARWLAARKIPFPNVLASLFRFASGKARVGADPYLSNSGLFFDVIQRRRNRHGASFCCGAGSIHRREAIFENALQQKSNAVRRLSQKTGAEPRSVAGTQSLQPYRFHVSEDIYTSILLHSDSTRHWRSVYHPGPQARMLSPWSIDAWTTQKLKYAGGTFDIMLRANPLFRRGMKWQTKLHYLATFWSYLGVLWMPVLLLAPVVAMFTGIAPVEAYSLAFFLHLVPLLVANELAVSVGCKQHDPGPGRLLAIATLPIQLRAFVMVLRGKRPRFPPTPKTPGSRAEYRRVYPNIAVLALFIAAAIVGVLNYLRGAEGFTEPVLIVNLFWLGWNALAMVRAILAAGWTDPEPQSQSHAGVEADAVVHA</sequence>